<proteinExistence type="predicted"/>
<feature type="compositionally biased region" description="Polar residues" evidence="1">
    <location>
        <begin position="160"/>
        <end position="173"/>
    </location>
</feature>
<reference evidence="3" key="1">
    <citation type="submission" date="2013-05" db="EMBL/GenBank/DDBJ databases">
        <title>The Genome sequence of Mucor circinelloides f. circinelloides 1006PhL.</title>
        <authorList>
            <consortium name="The Broad Institute Genomics Platform"/>
            <person name="Cuomo C."/>
            <person name="Earl A."/>
            <person name="Findley K."/>
            <person name="Lee S.C."/>
            <person name="Walker B."/>
            <person name="Young S."/>
            <person name="Zeng Q."/>
            <person name="Gargeya S."/>
            <person name="Fitzgerald M."/>
            <person name="Haas B."/>
            <person name="Abouelleil A."/>
            <person name="Allen A.W."/>
            <person name="Alvarado L."/>
            <person name="Arachchi H.M."/>
            <person name="Berlin A.M."/>
            <person name="Chapman S.B."/>
            <person name="Gainer-Dewar J."/>
            <person name="Goldberg J."/>
            <person name="Griggs A."/>
            <person name="Gujja S."/>
            <person name="Hansen M."/>
            <person name="Howarth C."/>
            <person name="Imamovic A."/>
            <person name="Ireland A."/>
            <person name="Larimer J."/>
            <person name="McCowan C."/>
            <person name="Murphy C."/>
            <person name="Pearson M."/>
            <person name="Poon T.W."/>
            <person name="Priest M."/>
            <person name="Roberts A."/>
            <person name="Saif S."/>
            <person name="Shea T."/>
            <person name="Sisk P."/>
            <person name="Sykes S."/>
            <person name="Wortman J."/>
            <person name="Nusbaum C."/>
            <person name="Birren B."/>
        </authorList>
    </citation>
    <scope>NUCLEOTIDE SEQUENCE [LARGE SCALE GENOMIC DNA]</scope>
    <source>
        <strain evidence="3">1006PhL</strain>
    </source>
</reference>
<name>S2J0U2_MUCC1</name>
<gene>
    <name evidence="2" type="ORF">HMPREF1544_10047</name>
</gene>
<organism evidence="2 3">
    <name type="scientific">Mucor circinelloides f. circinelloides (strain 1006PhL)</name>
    <name type="common">Mucormycosis agent</name>
    <name type="synonym">Calyptromyces circinelloides</name>
    <dbReference type="NCBI Taxonomy" id="1220926"/>
    <lineage>
        <taxon>Eukaryota</taxon>
        <taxon>Fungi</taxon>
        <taxon>Fungi incertae sedis</taxon>
        <taxon>Mucoromycota</taxon>
        <taxon>Mucoromycotina</taxon>
        <taxon>Mucoromycetes</taxon>
        <taxon>Mucorales</taxon>
        <taxon>Mucorineae</taxon>
        <taxon>Mucoraceae</taxon>
        <taxon>Mucor</taxon>
    </lineage>
</organism>
<evidence type="ECO:0000313" key="3">
    <source>
        <dbReference type="Proteomes" id="UP000014254"/>
    </source>
</evidence>
<keyword evidence="3" id="KW-1185">Reference proteome</keyword>
<dbReference type="CDD" id="cd09275">
    <property type="entry name" value="RNase_HI_RT_DIRS1"/>
    <property type="match status" value="1"/>
</dbReference>
<dbReference type="VEuPathDB" id="FungiDB:HMPREF1544_10047"/>
<evidence type="ECO:0000313" key="2">
    <source>
        <dbReference type="EMBL" id="EPB83199.1"/>
    </source>
</evidence>
<feature type="region of interest" description="Disordered" evidence="1">
    <location>
        <begin position="159"/>
        <end position="179"/>
    </location>
</feature>
<evidence type="ECO:0008006" key="4">
    <source>
        <dbReference type="Google" id="ProtNLM"/>
    </source>
</evidence>
<sequence length="273" mass="29810">MKTHGYWTEEEKQWSINVKELMAIYFALKLHAPNFRNKTIKIFTDNTTSIKYTTKAGGTASLLLQEIAIKIQELCNKNIEHRSRYLIEKTGTGIREKPPQETSKGIETDMGSNTSGHICEQTQPTIPPVLQLETGRGSPGGGCLPADLAEEDGLLLPSMETDTQGPSTHQSTAVRKGGPYHAKLDNLVLVSNDDGDETPNTTKDLPLSISEVSRLALIRQAIQTQGLGEEEATYISESTRGSTSKIYDNGWKNGLNGAKQEGSIVKTTTSSTM</sequence>
<evidence type="ECO:0000256" key="1">
    <source>
        <dbReference type="SAM" id="MobiDB-lite"/>
    </source>
</evidence>
<dbReference type="OMA" id="SGHICEQ"/>
<dbReference type="EMBL" id="KE124080">
    <property type="protein sequence ID" value="EPB83199.1"/>
    <property type="molecule type" value="Genomic_DNA"/>
</dbReference>
<protein>
    <recommendedName>
        <fullName evidence="4">Reverse transcriptase RNase H-like domain-containing protein</fullName>
    </recommendedName>
</protein>
<accession>S2J0U2</accession>
<dbReference type="eggNOG" id="ENOG502RB2F">
    <property type="taxonomic scope" value="Eukaryota"/>
</dbReference>
<dbReference type="STRING" id="1220926.S2J0U2"/>
<dbReference type="OrthoDB" id="2290035at2759"/>
<dbReference type="InParanoid" id="S2J0U2"/>
<dbReference type="AlphaFoldDB" id="S2J0U2"/>
<dbReference type="Proteomes" id="UP000014254">
    <property type="component" value="Unassembled WGS sequence"/>
</dbReference>